<dbReference type="PANTHER" id="PTHR12203:SF35">
    <property type="entry name" value="PROTEIN O-GLUCOSYLTRANSFERASE 1"/>
    <property type="match status" value="1"/>
</dbReference>
<dbReference type="PANTHER" id="PTHR12203">
    <property type="entry name" value="KDEL LYS-ASP-GLU-LEU CONTAINING - RELATED"/>
    <property type="match status" value="1"/>
</dbReference>
<dbReference type="Pfam" id="PF05686">
    <property type="entry name" value="Glyco_transf_90"/>
    <property type="match status" value="1"/>
</dbReference>
<dbReference type="Proteomes" id="UP000198893">
    <property type="component" value="Unassembled WGS sequence"/>
</dbReference>
<dbReference type="AlphaFoldDB" id="A0A1H8LSS1"/>
<organism evidence="3 4">
    <name type="scientific">Salinihabitans flavidus</name>
    <dbReference type="NCBI Taxonomy" id="569882"/>
    <lineage>
        <taxon>Bacteria</taxon>
        <taxon>Pseudomonadati</taxon>
        <taxon>Pseudomonadota</taxon>
        <taxon>Alphaproteobacteria</taxon>
        <taxon>Rhodobacterales</taxon>
        <taxon>Roseobacteraceae</taxon>
        <taxon>Salinihabitans</taxon>
    </lineage>
</organism>
<evidence type="ECO:0000313" key="3">
    <source>
        <dbReference type="EMBL" id="SEO08144.1"/>
    </source>
</evidence>
<evidence type="ECO:0000259" key="2">
    <source>
        <dbReference type="Pfam" id="PF05686"/>
    </source>
</evidence>
<dbReference type="EMBL" id="FODS01000001">
    <property type="protein sequence ID" value="SEO08144.1"/>
    <property type="molecule type" value="Genomic_DNA"/>
</dbReference>
<dbReference type="InterPro" id="IPR006598">
    <property type="entry name" value="CAP10"/>
</dbReference>
<dbReference type="STRING" id="569882.SAMN04490248_101277"/>
<evidence type="ECO:0000256" key="1">
    <source>
        <dbReference type="ARBA" id="ARBA00022679"/>
    </source>
</evidence>
<dbReference type="OrthoDB" id="7976614at2"/>
<name>A0A1H8LSS1_9RHOB</name>
<accession>A0A1H8LSS1</accession>
<sequence>MVSVEEFVESSIAHQLGDISACAFSHDADAFEAARRGCSGMTLAWDHAGDGPYPFNGYQGPREGKPRWAIRNPNHGNVWKTRGALEPVLRAGADFDFLVDMQDHRGRNIVTEDMRAPPVFAFNRPVARPWGRVLWPLPKYQDLDSPDFLGGLDPERVPWRDKQDRVAWRGGPGNRGRLGKTGGGGQIRLVELLRRYKAGTMGEEEALRVLRTMSRYAVLERFGDDPRFDVGFTNAHRFTIREEPFIDRLERPIIPREQFQTFKYILVLPGSDVGSSFYWTMNSGSLGLVMDCDFESFATAHFRPWEHYVPFGQSVEELEDVLEWCAAHQEECEAMTRRAAQVCRLLARSDLRDEISRGVIDRMRAALPAGERGWARPPE</sequence>
<proteinExistence type="predicted"/>
<keyword evidence="1 3" id="KW-0808">Transferase</keyword>
<gene>
    <name evidence="3" type="ORF">SAMN04490248_101277</name>
</gene>
<keyword evidence="4" id="KW-1185">Reference proteome</keyword>
<dbReference type="RefSeq" id="WP_093114837.1">
    <property type="nucleotide sequence ID" value="NZ_FODS01000001.1"/>
</dbReference>
<evidence type="ECO:0000313" key="4">
    <source>
        <dbReference type="Proteomes" id="UP000198893"/>
    </source>
</evidence>
<feature type="domain" description="Glycosyl transferase CAP10" evidence="2">
    <location>
        <begin position="257"/>
        <end position="342"/>
    </location>
</feature>
<dbReference type="InterPro" id="IPR051091">
    <property type="entry name" value="O-Glucosyltr/Glycosyltrsf_90"/>
</dbReference>
<protein>
    <submittedName>
        <fullName evidence="3">Glycosyl transferase family 90</fullName>
    </submittedName>
</protein>
<reference evidence="3 4" key="1">
    <citation type="submission" date="2016-10" db="EMBL/GenBank/DDBJ databases">
        <authorList>
            <person name="de Groot N.N."/>
        </authorList>
    </citation>
    <scope>NUCLEOTIDE SEQUENCE [LARGE SCALE GENOMIC DNA]</scope>
    <source>
        <strain evidence="3 4">DSM 27842</strain>
    </source>
</reference>
<dbReference type="GO" id="GO:0016740">
    <property type="term" value="F:transferase activity"/>
    <property type="evidence" value="ECO:0007669"/>
    <property type="project" value="UniProtKB-KW"/>
</dbReference>